<evidence type="ECO:0000313" key="2">
    <source>
        <dbReference type="Proteomes" id="UP001201980"/>
    </source>
</evidence>
<dbReference type="Proteomes" id="UP001201980">
    <property type="component" value="Unassembled WGS sequence"/>
</dbReference>
<dbReference type="EMBL" id="JAKWBI020000058">
    <property type="protein sequence ID" value="KAJ2904252.1"/>
    <property type="molecule type" value="Genomic_DNA"/>
</dbReference>
<evidence type="ECO:0000313" key="1">
    <source>
        <dbReference type="EMBL" id="KAJ2904252.1"/>
    </source>
</evidence>
<organism evidence="1 2">
    <name type="scientific">Zalerion maritima</name>
    <dbReference type="NCBI Taxonomy" id="339359"/>
    <lineage>
        <taxon>Eukaryota</taxon>
        <taxon>Fungi</taxon>
        <taxon>Dikarya</taxon>
        <taxon>Ascomycota</taxon>
        <taxon>Pezizomycotina</taxon>
        <taxon>Sordariomycetes</taxon>
        <taxon>Lulworthiomycetidae</taxon>
        <taxon>Lulworthiales</taxon>
        <taxon>Lulworthiaceae</taxon>
        <taxon>Zalerion</taxon>
    </lineage>
</organism>
<gene>
    <name evidence="1" type="ORF">MKZ38_008463</name>
</gene>
<reference evidence="1" key="1">
    <citation type="submission" date="2022-07" db="EMBL/GenBank/DDBJ databases">
        <title>Draft genome sequence of Zalerion maritima ATCC 34329, a (micro)plastics degrading marine fungus.</title>
        <authorList>
            <person name="Paco A."/>
            <person name="Goncalves M.F.M."/>
            <person name="Rocha-Santos T.A.P."/>
            <person name="Alves A."/>
        </authorList>
    </citation>
    <scope>NUCLEOTIDE SEQUENCE</scope>
    <source>
        <strain evidence="1">ATCC 34329</strain>
    </source>
</reference>
<keyword evidence="2" id="KW-1185">Reference proteome</keyword>
<dbReference type="AlphaFoldDB" id="A0AAD5RVU6"/>
<sequence>MTMAESEHSADPKRVLVSVSHKSPHWSMAWVAGGDVMAIALQLLKDRSLVSPNTGIHEDCLLLATDRWDLRTFIVFDVFHKTYDPRNAHIPGRNDLPVVSVFLHGKETVWPAGRQMENRVNKDVRNLHNSMGWGSQPPFTVDHADGKAPTYYNLRTSTEPPAW</sequence>
<comment type="caution">
    <text evidence="1">The sequence shown here is derived from an EMBL/GenBank/DDBJ whole genome shotgun (WGS) entry which is preliminary data.</text>
</comment>
<accession>A0AAD5RVU6</accession>
<proteinExistence type="predicted"/>
<name>A0AAD5RVU6_9PEZI</name>
<protein>
    <submittedName>
        <fullName evidence="1">Uncharacterized protein</fullName>
    </submittedName>
</protein>